<dbReference type="FunFam" id="3.20.20.70:FF:000198">
    <property type="entry name" value="Deoxyribose-phosphate aldolase"/>
    <property type="match status" value="1"/>
</dbReference>
<dbReference type="KEGG" id="act:ACLA_034540"/>
<evidence type="ECO:0000256" key="1">
    <source>
        <dbReference type="ARBA" id="ARBA00010936"/>
    </source>
</evidence>
<dbReference type="SUPFAM" id="SSF51569">
    <property type="entry name" value="Aldolase"/>
    <property type="match status" value="1"/>
</dbReference>
<dbReference type="EC" id="4.1.2.4" evidence="2"/>
<comment type="catalytic activity">
    <reaction evidence="7">
        <text>2-deoxy-D-ribose 5-phosphate = D-glyceraldehyde 3-phosphate + acetaldehyde</text>
        <dbReference type="Rhea" id="RHEA:12821"/>
        <dbReference type="ChEBI" id="CHEBI:15343"/>
        <dbReference type="ChEBI" id="CHEBI:59776"/>
        <dbReference type="ChEBI" id="CHEBI:62877"/>
        <dbReference type="EC" id="4.1.2.4"/>
    </reaction>
</comment>
<comment type="similarity">
    <text evidence="1">Belongs to the DeoC/FbaB aldolase family. DeoC type 1 subfamily.</text>
</comment>
<gene>
    <name evidence="10" type="ORF">ACLA_034540</name>
</gene>
<evidence type="ECO:0000256" key="9">
    <source>
        <dbReference type="PIRSR" id="PIRSR001357-50"/>
    </source>
</evidence>
<dbReference type="GO" id="GO:0009264">
    <property type="term" value="P:deoxyribonucleotide catabolic process"/>
    <property type="evidence" value="ECO:0007669"/>
    <property type="project" value="InterPro"/>
</dbReference>
<dbReference type="Pfam" id="PF01791">
    <property type="entry name" value="DeoC"/>
    <property type="match status" value="1"/>
</dbReference>
<dbReference type="SMART" id="SM01133">
    <property type="entry name" value="DeoC"/>
    <property type="match status" value="1"/>
</dbReference>
<evidence type="ECO:0000256" key="7">
    <source>
        <dbReference type="ARBA" id="ARBA00048791"/>
    </source>
</evidence>
<dbReference type="HOGENOM" id="CLU_053595_0_1_1"/>
<dbReference type="GeneID" id="4702989"/>
<dbReference type="CDD" id="cd00959">
    <property type="entry name" value="DeoC"/>
    <property type="match status" value="1"/>
</dbReference>
<evidence type="ECO:0000256" key="5">
    <source>
        <dbReference type="ARBA" id="ARBA00023270"/>
    </source>
</evidence>
<dbReference type="GO" id="GO:0046386">
    <property type="term" value="P:deoxyribose phosphate catabolic process"/>
    <property type="evidence" value="ECO:0007669"/>
    <property type="project" value="UniProtKB-UniPathway"/>
</dbReference>
<evidence type="ECO:0000256" key="3">
    <source>
        <dbReference type="ARBA" id="ARBA00022490"/>
    </source>
</evidence>
<dbReference type="UniPathway" id="UPA00002">
    <property type="reaction ID" value="UER00468"/>
</dbReference>
<dbReference type="VEuPathDB" id="FungiDB:ACLA_034540"/>
<dbReference type="PANTHER" id="PTHR10889:SF1">
    <property type="entry name" value="DEOXYRIBOSE-PHOSPHATE ALDOLASE"/>
    <property type="match status" value="1"/>
</dbReference>
<comment type="function">
    <text evidence="8">Catalyzes a reversible aldol reaction between acetaldehyde and D-glyceraldehyde 3-phosphate to generate 2-deoxy-D-ribose 5-phosphate.</text>
</comment>
<reference evidence="10 11" key="1">
    <citation type="journal article" date="2008" name="PLoS Genet.">
        <title>Genomic islands in the pathogenic filamentous fungus Aspergillus fumigatus.</title>
        <authorList>
            <person name="Fedorova N.D."/>
            <person name="Khaldi N."/>
            <person name="Joardar V.S."/>
            <person name="Maiti R."/>
            <person name="Amedeo P."/>
            <person name="Anderson M.J."/>
            <person name="Crabtree J."/>
            <person name="Silva J.C."/>
            <person name="Badger J.H."/>
            <person name="Albarraq A."/>
            <person name="Angiuoli S."/>
            <person name="Bussey H."/>
            <person name="Bowyer P."/>
            <person name="Cotty P.J."/>
            <person name="Dyer P.S."/>
            <person name="Egan A."/>
            <person name="Galens K."/>
            <person name="Fraser-Liggett C.M."/>
            <person name="Haas B.J."/>
            <person name="Inman J.M."/>
            <person name="Kent R."/>
            <person name="Lemieux S."/>
            <person name="Malavazi I."/>
            <person name="Orvis J."/>
            <person name="Roemer T."/>
            <person name="Ronning C.M."/>
            <person name="Sundaram J.P."/>
            <person name="Sutton G."/>
            <person name="Turner G."/>
            <person name="Venter J.C."/>
            <person name="White O.R."/>
            <person name="Whitty B.R."/>
            <person name="Youngman P."/>
            <person name="Wolfe K.H."/>
            <person name="Goldman G.H."/>
            <person name="Wortman J.R."/>
            <person name="Jiang B."/>
            <person name="Denning D.W."/>
            <person name="Nierman W.C."/>
        </authorList>
    </citation>
    <scope>NUCLEOTIDE SEQUENCE [LARGE SCALE GENOMIC DNA]</scope>
    <source>
        <strain evidence="11">ATCC 1007 / CBS 513.65 / DSM 816 / NCTC 3887 / NRRL 1</strain>
    </source>
</reference>
<evidence type="ECO:0000256" key="4">
    <source>
        <dbReference type="ARBA" id="ARBA00023239"/>
    </source>
</evidence>
<dbReference type="AlphaFoldDB" id="A1CJC7"/>
<dbReference type="GO" id="GO:0005737">
    <property type="term" value="C:cytoplasm"/>
    <property type="evidence" value="ECO:0007669"/>
    <property type="project" value="InterPro"/>
</dbReference>
<dbReference type="GO" id="GO:0004139">
    <property type="term" value="F:deoxyribose-phosphate aldolase activity"/>
    <property type="evidence" value="ECO:0007669"/>
    <property type="project" value="UniProtKB-EC"/>
</dbReference>
<proteinExistence type="inferred from homology"/>
<evidence type="ECO:0000313" key="11">
    <source>
        <dbReference type="Proteomes" id="UP000006701"/>
    </source>
</evidence>
<keyword evidence="11" id="KW-1185">Reference proteome</keyword>
<dbReference type="InterPro" id="IPR013785">
    <property type="entry name" value="Aldolase_TIM"/>
</dbReference>
<dbReference type="InterPro" id="IPR028581">
    <property type="entry name" value="DeoC_typeI"/>
</dbReference>
<dbReference type="HAMAP" id="MF_00114">
    <property type="entry name" value="DeoC_type1"/>
    <property type="match status" value="1"/>
</dbReference>
<dbReference type="EMBL" id="DS027056">
    <property type="protein sequence ID" value="EAW09251.1"/>
    <property type="molecule type" value="Genomic_DNA"/>
</dbReference>
<name>A1CJC7_ASPCL</name>
<dbReference type="Gene3D" id="3.20.20.70">
    <property type="entry name" value="Aldolase class I"/>
    <property type="match status" value="1"/>
</dbReference>
<sequence>MLLPTNNEEWGVLISGIKDQLPDGYPIYQTPLPSAVHRTIDHTLLSLDATEEQIDKLCAEAMEHKFASVCVRLRHVNRAISNLRGFPEGAVACVVGFPEGTHDTTEKEKEALDAVELGASELDMVLNYLLLREKKYMDVYVDILEVRKVAPSPVKLKVILETSQLTRDEIIAATVLAIMAGADFVKTSTGFKGAGATVENVALMRATAQLVGKGTKVKASGGVRLAEDCVKMLKAGADRIGTSSGVAIVQQLKGLQIEGRASASY</sequence>
<evidence type="ECO:0000256" key="6">
    <source>
        <dbReference type="ARBA" id="ARBA00032755"/>
    </source>
</evidence>
<evidence type="ECO:0000256" key="8">
    <source>
        <dbReference type="ARBA" id="ARBA00056337"/>
    </source>
</evidence>
<organism evidence="10 11">
    <name type="scientific">Aspergillus clavatus (strain ATCC 1007 / CBS 513.65 / DSM 816 / NCTC 3887 / NRRL 1 / QM 1276 / 107)</name>
    <dbReference type="NCBI Taxonomy" id="344612"/>
    <lineage>
        <taxon>Eukaryota</taxon>
        <taxon>Fungi</taxon>
        <taxon>Dikarya</taxon>
        <taxon>Ascomycota</taxon>
        <taxon>Pezizomycotina</taxon>
        <taxon>Eurotiomycetes</taxon>
        <taxon>Eurotiomycetidae</taxon>
        <taxon>Eurotiales</taxon>
        <taxon>Aspergillaceae</taxon>
        <taxon>Aspergillus</taxon>
        <taxon>Aspergillus subgen. Fumigati</taxon>
    </lineage>
</organism>
<keyword evidence="4" id="KW-0456">Lyase</keyword>
<accession>A1CJC7</accession>
<dbReference type="GO" id="GO:0016052">
    <property type="term" value="P:carbohydrate catabolic process"/>
    <property type="evidence" value="ECO:0007669"/>
    <property type="project" value="TreeGrafter"/>
</dbReference>
<dbReference type="OrthoDB" id="70823at2759"/>
<dbReference type="Proteomes" id="UP000006701">
    <property type="component" value="Unassembled WGS sequence"/>
</dbReference>
<keyword evidence="5 9" id="KW-0704">Schiff base</keyword>
<dbReference type="RefSeq" id="XP_001270677.1">
    <property type="nucleotide sequence ID" value="XM_001270676.1"/>
</dbReference>
<dbReference type="PANTHER" id="PTHR10889">
    <property type="entry name" value="DEOXYRIBOSE-PHOSPHATE ALDOLASE"/>
    <property type="match status" value="1"/>
</dbReference>
<evidence type="ECO:0000313" key="10">
    <source>
        <dbReference type="EMBL" id="EAW09251.1"/>
    </source>
</evidence>
<dbReference type="NCBIfam" id="TIGR00126">
    <property type="entry name" value="deoC"/>
    <property type="match status" value="1"/>
</dbReference>
<dbReference type="STRING" id="344612.A1CJC7"/>
<protein>
    <recommendedName>
        <fullName evidence="2">deoxyribose-phosphate aldolase</fullName>
        <ecNumber evidence="2">4.1.2.4</ecNumber>
    </recommendedName>
    <alternativeName>
        <fullName evidence="6">2-deoxy-D-ribose 5-phosphate aldolase</fullName>
    </alternativeName>
</protein>
<dbReference type="InterPro" id="IPR002915">
    <property type="entry name" value="DeoC/FbaB/LacD_aldolase"/>
</dbReference>
<feature type="active site" description="Schiff-base intermediate with acetaldehyde" evidence="9">
    <location>
        <position position="186"/>
    </location>
</feature>
<dbReference type="InterPro" id="IPR011343">
    <property type="entry name" value="DeoC"/>
</dbReference>
<dbReference type="eggNOG" id="KOG3981">
    <property type="taxonomic scope" value="Eukaryota"/>
</dbReference>
<dbReference type="PIRSF" id="PIRSF001357">
    <property type="entry name" value="DeoC"/>
    <property type="match status" value="1"/>
</dbReference>
<keyword evidence="3" id="KW-0963">Cytoplasm</keyword>
<dbReference type="OMA" id="MNACIPP"/>
<feature type="active site" description="Schiff-base intermediate with acetaldehyde" evidence="9">
    <location>
        <position position="218"/>
    </location>
</feature>
<evidence type="ECO:0000256" key="2">
    <source>
        <dbReference type="ARBA" id="ARBA00012515"/>
    </source>
</evidence>